<evidence type="ECO:0000256" key="1">
    <source>
        <dbReference type="SAM" id="SignalP"/>
    </source>
</evidence>
<feature type="signal peptide" evidence="1">
    <location>
        <begin position="1"/>
        <end position="21"/>
    </location>
</feature>
<dbReference type="OrthoDB" id="7600006at2759"/>
<dbReference type="Proteomes" id="UP000005203">
    <property type="component" value="Linkage group LG6"/>
</dbReference>
<gene>
    <name evidence="4" type="primary">LOC100577698</name>
</gene>
<dbReference type="GeneID" id="100577698"/>
<reference evidence="2" key="1">
    <citation type="submission" date="2021-01" db="UniProtKB">
        <authorList>
            <consortium name="EnsemblMetazoa"/>
        </authorList>
    </citation>
    <scope>IDENTIFICATION</scope>
    <source>
        <strain evidence="2">DH4</strain>
    </source>
</reference>
<dbReference type="EnsemblMetazoa" id="XM_003250045">
    <property type="protein sequence ID" value="XP_003250093"/>
    <property type="gene ID" value="LOC100577698"/>
</dbReference>
<proteinExistence type="predicted"/>
<name>A0A7M7GBK7_APIME</name>
<accession>A0A7M7GBK7</accession>
<sequence length="431" mass="46968">MHLKKIVAFVILGLTAAQLEAVPTSSKIEEQRLEDEILKEDRILDNERSKKSVLLLNNQLPVTSQALQTLQTSASKTVETLIQPNAQILNVQSVPQTVETVNLLPNGQPVVNIQSLPQTVETVIQSNTQPAQLLNIQSSPRAVETINVQPNVQPLLNIQSLPQTVETLSIQSNSQPTQLLNIQSAPRTVETVSIQQQQPLNVQPLLNIQSLPQTVETLSIQSNTQPAQQLLNIQSAPRAVETVSIQQQQQPILSVQSTGGQLLQTSMPQTLSLQSNGLQQLVNVPQIVETFNVPQTLNLQAGQPFQTLFPQSSATVIAQQSAINPVPVPAQTNVNIVPQLPIKEVQIESVPSSVVEIGKGFVNPLAEEMIVPPLNEFSLAQAKERVVVSPSTSSFFTTVNKDPATNYVPQVYYNPRQPLTVGPSRVVSRVL</sequence>
<dbReference type="AlphaFoldDB" id="A0A7M7GBK7"/>
<evidence type="ECO:0000313" key="3">
    <source>
        <dbReference type="Proteomes" id="UP000005203"/>
    </source>
</evidence>
<dbReference type="KEGG" id="ame:100577698"/>
<evidence type="ECO:0000313" key="4">
    <source>
        <dbReference type="RefSeq" id="XP_003250093.1"/>
    </source>
</evidence>
<dbReference type="RefSeq" id="XP_003250093.1">
    <property type="nucleotide sequence ID" value="XM_003250045.4"/>
</dbReference>
<organism evidence="2">
    <name type="scientific">Apis mellifera</name>
    <name type="common">Honeybee</name>
    <dbReference type="NCBI Taxonomy" id="7460"/>
    <lineage>
        <taxon>Eukaryota</taxon>
        <taxon>Metazoa</taxon>
        <taxon>Ecdysozoa</taxon>
        <taxon>Arthropoda</taxon>
        <taxon>Hexapoda</taxon>
        <taxon>Insecta</taxon>
        <taxon>Pterygota</taxon>
        <taxon>Neoptera</taxon>
        <taxon>Endopterygota</taxon>
        <taxon>Hymenoptera</taxon>
        <taxon>Apocrita</taxon>
        <taxon>Aculeata</taxon>
        <taxon>Apoidea</taxon>
        <taxon>Anthophila</taxon>
        <taxon>Apidae</taxon>
        <taxon>Apis</taxon>
    </lineage>
</organism>
<accession>A0A8B6XUN0</accession>
<feature type="chain" id="PRO_5044659328" evidence="1">
    <location>
        <begin position="22"/>
        <end position="431"/>
    </location>
</feature>
<keyword evidence="1" id="KW-0732">Signal</keyword>
<keyword evidence="3" id="KW-1185">Reference proteome</keyword>
<protein>
    <submittedName>
        <fullName evidence="4">Uncharacterized protein LOC100577698</fullName>
    </submittedName>
</protein>
<reference evidence="4" key="2">
    <citation type="submission" date="2025-04" db="UniProtKB">
        <authorList>
            <consortium name="RefSeq"/>
        </authorList>
    </citation>
    <scope>IDENTIFICATION</scope>
    <source>
        <strain evidence="4">DH4</strain>
        <tissue evidence="4">Whole body</tissue>
    </source>
</reference>
<evidence type="ECO:0000313" key="2">
    <source>
        <dbReference type="EnsemblMetazoa" id="XP_003250093"/>
    </source>
</evidence>